<gene>
    <name evidence="2" type="ORF">OCBIM_22018144mg</name>
</gene>
<proteinExistence type="predicted"/>
<organism evidence="2">
    <name type="scientific">Octopus bimaculoides</name>
    <name type="common">California two-spotted octopus</name>
    <dbReference type="NCBI Taxonomy" id="37653"/>
    <lineage>
        <taxon>Eukaryota</taxon>
        <taxon>Metazoa</taxon>
        <taxon>Spiralia</taxon>
        <taxon>Lophotrochozoa</taxon>
        <taxon>Mollusca</taxon>
        <taxon>Cephalopoda</taxon>
        <taxon>Coleoidea</taxon>
        <taxon>Octopodiformes</taxon>
        <taxon>Octopoda</taxon>
        <taxon>Incirrata</taxon>
        <taxon>Octopodidae</taxon>
        <taxon>Octopus</taxon>
    </lineage>
</organism>
<sequence>MGTIIARLNRKYIKSARGVNNNNITVNTSLNPYNENNINGDVGIRNSSTNISNIYNIDCNSEVYTSTETTDMPVDAEMNLNTTVEGSINNNRNKNNTYDSSSRINDNNDDDDHNNKKKKKKNNNNKKKKKNNKKNNIDATTENT</sequence>
<accession>A0A0L8HBX8</accession>
<feature type="compositionally biased region" description="Basic residues" evidence="1">
    <location>
        <begin position="115"/>
        <end position="133"/>
    </location>
</feature>
<dbReference type="AlphaFoldDB" id="A0A0L8HBX8"/>
<dbReference type="EMBL" id="KQ418577">
    <property type="protein sequence ID" value="KOF86657.1"/>
    <property type="molecule type" value="Genomic_DNA"/>
</dbReference>
<feature type="region of interest" description="Disordered" evidence="1">
    <location>
        <begin position="70"/>
        <end position="144"/>
    </location>
</feature>
<evidence type="ECO:0000313" key="2">
    <source>
        <dbReference type="EMBL" id="KOF86657.1"/>
    </source>
</evidence>
<name>A0A0L8HBX8_OCTBM</name>
<feature type="compositionally biased region" description="Polar residues" evidence="1">
    <location>
        <begin position="79"/>
        <end position="104"/>
    </location>
</feature>
<feature type="non-terminal residue" evidence="2">
    <location>
        <position position="144"/>
    </location>
</feature>
<reference evidence="2" key="1">
    <citation type="submission" date="2015-07" db="EMBL/GenBank/DDBJ databases">
        <title>MeaNS - Measles Nucleotide Surveillance Program.</title>
        <authorList>
            <person name="Tran T."/>
            <person name="Druce J."/>
        </authorList>
    </citation>
    <scope>NUCLEOTIDE SEQUENCE</scope>
    <source>
        <strain evidence="2">UCB-OBI-ISO-001</strain>
        <tissue evidence="2">Gonad</tissue>
    </source>
</reference>
<evidence type="ECO:0000256" key="1">
    <source>
        <dbReference type="SAM" id="MobiDB-lite"/>
    </source>
</evidence>
<protein>
    <submittedName>
        <fullName evidence="2">Uncharacterized protein</fullName>
    </submittedName>
</protein>